<feature type="domain" description="Xylose isomerase-like TIM barrel" evidence="1">
    <location>
        <begin position="42"/>
        <end position="265"/>
    </location>
</feature>
<name>A0ABX0JGV9_9BACL</name>
<evidence type="ECO:0000313" key="3">
    <source>
        <dbReference type="Proteomes" id="UP001165962"/>
    </source>
</evidence>
<dbReference type="PANTHER" id="PTHR12110:SF41">
    <property type="entry name" value="INOSOSE DEHYDRATASE"/>
    <property type="match status" value="1"/>
</dbReference>
<reference evidence="2" key="1">
    <citation type="submission" date="2020-03" db="EMBL/GenBank/DDBJ databases">
        <title>Draft sequencing of Paenibacilllus sp. S3N08.</title>
        <authorList>
            <person name="Kim D.-U."/>
        </authorList>
    </citation>
    <scope>NUCLEOTIDE SEQUENCE</scope>
    <source>
        <strain evidence="2">S3N08</strain>
    </source>
</reference>
<keyword evidence="3" id="KW-1185">Reference proteome</keyword>
<dbReference type="Pfam" id="PF01261">
    <property type="entry name" value="AP_endonuc_2"/>
    <property type="match status" value="1"/>
</dbReference>
<dbReference type="Proteomes" id="UP001165962">
    <property type="component" value="Unassembled WGS sequence"/>
</dbReference>
<dbReference type="RefSeq" id="WP_166157097.1">
    <property type="nucleotide sequence ID" value="NZ_JAAOIW010000025.1"/>
</dbReference>
<dbReference type="InterPro" id="IPR050312">
    <property type="entry name" value="IolE/XylAMocC-like"/>
</dbReference>
<proteinExistence type="predicted"/>
<dbReference type="InterPro" id="IPR013022">
    <property type="entry name" value="Xyl_isomerase-like_TIM-brl"/>
</dbReference>
<dbReference type="PANTHER" id="PTHR12110">
    <property type="entry name" value="HYDROXYPYRUVATE ISOMERASE"/>
    <property type="match status" value="1"/>
</dbReference>
<evidence type="ECO:0000259" key="1">
    <source>
        <dbReference type="Pfam" id="PF01261"/>
    </source>
</evidence>
<comment type="caution">
    <text evidence="2">The sequence shown here is derived from an EMBL/GenBank/DDBJ whole genome shotgun (WGS) entry which is preliminary data.</text>
</comment>
<sequence>MKLGYHTNTWGGVVGHPAGVTSIKDLFYLTNGSNEEALTDIHLAGYTGVELFDGNLVQYVNEPEKFKELLDKNQTELVAVYSGANFIYKDILDDELWRINEAAKMAKLFGAEHLVVGGGAIRASGIVNQDYLELAKGLERVAKIAEDHGLIASYHPHLGTIGQAPEQIERIFEYTSIHFCPDTAHLVAGGANLINLARKYIDRIKYVHYKDYADGSFLPLGKGALPLKELTDLLTANGYNGWITVELDAYDGHPKDAAVISKQYLDSVLRNK</sequence>
<dbReference type="Gene3D" id="3.20.20.150">
    <property type="entry name" value="Divalent-metal-dependent TIM barrel enzymes"/>
    <property type="match status" value="1"/>
</dbReference>
<evidence type="ECO:0000313" key="2">
    <source>
        <dbReference type="EMBL" id="NHN35031.1"/>
    </source>
</evidence>
<dbReference type="SUPFAM" id="SSF51658">
    <property type="entry name" value="Xylose isomerase-like"/>
    <property type="match status" value="1"/>
</dbReference>
<gene>
    <name evidence="2" type="ORF">G9U52_35470</name>
</gene>
<dbReference type="InterPro" id="IPR036237">
    <property type="entry name" value="Xyl_isomerase-like_sf"/>
</dbReference>
<organism evidence="2 3">
    <name type="scientific">Paenibacillus agricola</name>
    <dbReference type="NCBI Taxonomy" id="2716264"/>
    <lineage>
        <taxon>Bacteria</taxon>
        <taxon>Bacillati</taxon>
        <taxon>Bacillota</taxon>
        <taxon>Bacilli</taxon>
        <taxon>Bacillales</taxon>
        <taxon>Paenibacillaceae</taxon>
        <taxon>Paenibacillus</taxon>
    </lineage>
</organism>
<accession>A0ABX0JGV9</accession>
<protein>
    <submittedName>
        <fullName evidence="2">TIM barrel protein</fullName>
    </submittedName>
</protein>
<dbReference type="EMBL" id="JAAOIW010000025">
    <property type="protein sequence ID" value="NHN35031.1"/>
    <property type="molecule type" value="Genomic_DNA"/>
</dbReference>